<comment type="caution">
    <text evidence="2">The sequence shown here is derived from an EMBL/GenBank/DDBJ whole genome shotgun (WGS) entry which is preliminary data.</text>
</comment>
<dbReference type="SUPFAM" id="SSF53187">
    <property type="entry name" value="Zn-dependent exopeptidases"/>
    <property type="match status" value="1"/>
</dbReference>
<dbReference type="InterPro" id="IPR007484">
    <property type="entry name" value="Peptidase_M28"/>
</dbReference>
<dbReference type="GO" id="GO:0008235">
    <property type="term" value="F:metalloexopeptidase activity"/>
    <property type="evidence" value="ECO:0007669"/>
    <property type="project" value="InterPro"/>
</dbReference>
<dbReference type="eggNOG" id="COG2234">
    <property type="taxonomic scope" value="Bacteria"/>
</dbReference>
<dbReference type="PANTHER" id="PTHR12147:SF26">
    <property type="entry name" value="PEPTIDASE M28 DOMAIN-CONTAINING PROTEIN"/>
    <property type="match status" value="1"/>
</dbReference>
<gene>
    <name evidence="2" type="ORF">PPSIR1_08496</name>
</gene>
<sequence length="351" mass="37798">MKTKISRSRAPKTPAALAAAGHPLVPDVLALATSAGRMVGTRGHREARAYLVERLVGLGLEPTQSRERAFDGGFSLPYGPQSGRWRGPCNVMAVAPGRSRELAPVVLAAHYDTCGPLPGADDNAAAIAIVLEVAAALRREPAERDVVLAIFDGEEPPRFLGSEMGSIHWYHHQRARPVHAAIVLDLVGHDVTLPGFPRLADLLFVMGMESHPGLVVDVSVEGATPGLHVQPVLNRYVGDLSDHHVFRVNGHPFLFLSCGRWPHYHQATDTPEKLNYTKMLAIAGLTEAWTRRTAGLSLAGGAQLGASLPVELAALRRNFGGLLGPLLGERVINRREHVDAFVNVAMRTFGL</sequence>
<protein>
    <submittedName>
        <fullName evidence="2">Peptidase M28</fullName>
    </submittedName>
</protein>
<dbReference type="RefSeq" id="WP_006977285.1">
    <property type="nucleotide sequence ID" value="NZ_ABCS01000214.1"/>
</dbReference>
<reference evidence="2 3" key="1">
    <citation type="submission" date="2007-06" db="EMBL/GenBank/DDBJ databases">
        <authorList>
            <person name="Shimkets L."/>
            <person name="Ferriera S."/>
            <person name="Johnson J."/>
            <person name="Kravitz S."/>
            <person name="Beeson K."/>
            <person name="Sutton G."/>
            <person name="Rogers Y.-H."/>
            <person name="Friedman R."/>
            <person name="Frazier M."/>
            <person name="Venter J.C."/>
        </authorList>
    </citation>
    <scope>NUCLEOTIDE SEQUENCE [LARGE SCALE GENOMIC DNA]</scope>
    <source>
        <strain evidence="2 3">SIR-1</strain>
    </source>
</reference>
<accession>A6GKP9</accession>
<dbReference type="Gene3D" id="3.40.630.10">
    <property type="entry name" value="Zn peptidases"/>
    <property type="match status" value="1"/>
</dbReference>
<dbReference type="PANTHER" id="PTHR12147">
    <property type="entry name" value="METALLOPEPTIDASE M28 FAMILY MEMBER"/>
    <property type="match status" value="1"/>
</dbReference>
<dbReference type="AlphaFoldDB" id="A6GKP9"/>
<evidence type="ECO:0000259" key="1">
    <source>
        <dbReference type="Pfam" id="PF04389"/>
    </source>
</evidence>
<dbReference type="Proteomes" id="UP000005801">
    <property type="component" value="Unassembled WGS sequence"/>
</dbReference>
<evidence type="ECO:0000313" key="2">
    <source>
        <dbReference type="EMBL" id="EDM73555.1"/>
    </source>
</evidence>
<dbReference type="EMBL" id="ABCS01000214">
    <property type="protein sequence ID" value="EDM73555.1"/>
    <property type="molecule type" value="Genomic_DNA"/>
</dbReference>
<keyword evidence="3" id="KW-1185">Reference proteome</keyword>
<organism evidence="2 3">
    <name type="scientific">Plesiocystis pacifica SIR-1</name>
    <dbReference type="NCBI Taxonomy" id="391625"/>
    <lineage>
        <taxon>Bacteria</taxon>
        <taxon>Pseudomonadati</taxon>
        <taxon>Myxococcota</taxon>
        <taxon>Polyangia</taxon>
        <taxon>Nannocystales</taxon>
        <taxon>Nannocystaceae</taxon>
        <taxon>Plesiocystis</taxon>
    </lineage>
</organism>
<name>A6GKP9_9BACT</name>
<dbReference type="Pfam" id="PF04389">
    <property type="entry name" value="Peptidase_M28"/>
    <property type="match status" value="1"/>
</dbReference>
<feature type="domain" description="Peptidase M28" evidence="1">
    <location>
        <begin position="90"/>
        <end position="284"/>
    </location>
</feature>
<proteinExistence type="predicted"/>
<dbReference type="GO" id="GO:0006508">
    <property type="term" value="P:proteolysis"/>
    <property type="evidence" value="ECO:0007669"/>
    <property type="project" value="InterPro"/>
</dbReference>
<dbReference type="OrthoDB" id="9762302at2"/>
<evidence type="ECO:0000313" key="3">
    <source>
        <dbReference type="Proteomes" id="UP000005801"/>
    </source>
</evidence>
<dbReference type="STRING" id="391625.PPSIR1_08496"/>
<dbReference type="InterPro" id="IPR045175">
    <property type="entry name" value="M28_fam"/>
</dbReference>